<sequence length="213" mass="23066">MRAAYVKALKVMGDTGPSSLLVGVTSQESNLIESKYGTLAYELNGLWMNKLTATPTLFGYHGPKQDTARDAKISECETQSPDKPGVTAEGEYVMASSEISTSADILPRIVTPLRNASGCYRSHSAEEPQQPSWSWSEAERSRHGYYIYLYNNGGRMNRTYDGPPAMLGATRGQRLGVPTPCSIVNELAAVQGSEVSTKLLKRQILGTTNIAAA</sequence>
<name>A0A9W8THU8_9PEZI</name>
<keyword evidence="2" id="KW-1185">Reference proteome</keyword>
<dbReference type="AlphaFoldDB" id="A0A9W8THU8"/>
<organism evidence="1 2">
    <name type="scientific">Xylaria arbuscula</name>
    <dbReference type="NCBI Taxonomy" id="114810"/>
    <lineage>
        <taxon>Eukaryota</taxon>
        <taxon>Fungi</taxon>
        <taxon>Dikarya</taxon>
        <taxon>Ascomycota</taxon>
        <taxon>Pezizomycotina</taxon>
        <taxon>Sordariomycetes</taxon>
        <taxon>Xylariomycetidae</taxon>
        <taxon>Xylariales</taxon>
        <taxon>Xylariaceae</taxon>
        <taxon>Xylaria</taxon>
    </lineage>
</organism>
<accession>A0A9W8THU8</accession>
<comment type="caution">
    <text evidence="1">The sequence shown here is derived from an EMBL/GenBank/DDBJ whole genome shotgun (WGS) entry which is preliminary data.</text>
</comment>
<dbReference type="EMBL" id="JANPWZ010002130">
    <property type="protein sequence ID" value="KAJ3561121.1"/>
    <property type="molecule type" value="Genomic_DNA"/>
</dbReference>
<proteinExistence type="predicted"/>
<dbReference type="Proteomes" id="UP001148614">
    <property type="component" value="Unassembled WGS sequence"/>
</dbReference>
<protein>
    <submittedName>
        <fullName evidence="1">Uncharacterized protein</fullName>
    </submittedName>
</protein>
<evidence type="ECO:0000313" key="2">
    <source>
        <dbReference type="Proteomes" id="UP001148614"/>
    </source>
</evidence>
<evidence type="ECO:0000313" key="1">
    <source>
        <dbReference type="EMBL" id="KAJ3561121.1"/>
    </source>
</evidence>
<gene>
    <name evidence="1" type="ORF">NPX13_g9066</name>
</gene>
<reference evidence="1" key="1">
    <citation type="submission" date="2022-07" db="EMBL/GenBank/DDBJ databases">
        <title>Genome Sequence of Xylaria arbuscula.</title>
        <authorList>
            <person name="Buettner E."/>
        </authorList>
    </citation>
    <scope>NUCLEOTIDE SEQUENCE</scope>
    <source>
        <strain evidence="1">VT107</strain>
    </source>
</reference>